<comment type="caution">
    <text evidence="2">The sequence shown here is derived from an EMBL/GenBank/DDBJ whole genome shotgun (WGS) entry which is preliminary data.</text>
</comment>
<gene>
    <name evidence="2" type="ORF">LCGC14_1124910</name>
</gene>
<accession>A0A0F9M7M1</accession>
<sequence length="160" mass="17731">MKNRKKIRISLVGLLSLFLLLSPILAGKVAAQEVKRVDVVAKGTFDQTVDQLKKMVAKEGMMVLSELNQGKILAMTGLKIKAVSLFIGKPTVGKKLFNADPRVGLALPLRVYIFQDGKGKTIISYMKPSQQLAQFNNKQVDMVAKKLDEKLEMLTKMLAK</sequence>
<feature type="domain" description="DUF302" evidence="1">
    <location>
        <begin position="69"/>
        <end position="128"/>
    </location>
</feature>
<evidence type="ECO:0000313" key="2">
    <source>
        <dbReference type="EMBL" id="KKN01719.1"/>
    </source>
</evidence>
<dbReference type="SUPFAM" id="SSF103247">
    <property type="entry name" value="TT1751-like"/>
    <property type="match status" value="1"/>
</dbReference>
<evidence type="ECO:0000259" key="1">
    <source>
        <dbReference type="Pfam" id="PF03625"/>
    </source>
</evidence>
<dbReference type="EMBL" id="LAZR01005231">
    <property type="protein sequence ID" value="KKN01719.1"/>
    <property type="molecule type" value="Genomic_DNA"/>
</dbReference>
<dbReference type="AlphaFoldDB" id="A0A0F9M7M1"/>
<dbReference type="InterPro" id="IPR035923">
    <property type="entry name" value="TT1751-like_sf"/>
</dbReference>
<dbReference type="InterPro" id="IPR005180">
    <property type="entry name" value="DUF302"/>
</dbReference>
<dbReference type="CDD" id="cd14797">
    <property type="entry name" value="DUF302"/>
    <property type="match status" value="1"/>
</dbReference>
<reference evidence="2" key="1">
    <citation type="journal article" date="2015" name="Nature">
        <title>Complex archaea that bridge the gap between prokaryotes and eukaryotes.</title>
        <authorList>
            <person name="Spang A."/>
            <person name="Saw J.H."/>
            <person name="Jorgensen S.L."/>
            <person name="Zaremba-Niedzwiedzka K."/>
            <person name="Martijn J."/>
            <person name="Lind A.E."/>
            <person name="van Eijk R."/>
            <person name="Schleper C."/>
            <person name="Guy L."/>
            <person name="Ettema T.J."/>
        </authorList>
    </citation>
    <scope>NUCLEOTIDE SEQUENCE</scope>
</reference>
<proteinExistence type="predicted"/>
<dbReference type="PANTHER" id="PTHR38342:SF2">
    <property type="entry name" value="INNER MEMBRANE OR EXPORTED"/>
    <property type="match status" value="1"/>
</dbReference>
<name>A0A0F9M7M1_9ZZZZ</name>
<dbReference type="Pfam" id="PF03625">
    <property type="entry name" value="DUF302"/>
    <property type="match status" value="1"/>
</dbReference>
<protein>
    <recommendedName>
        <fullName evidence="1">DUF302 domain-containing protein</fullName>
    </recommendedName>
</protein>
<dbReference type="PANTHER" id="PTHR38342">
    <property type="entry name" value="SLR5037 PROTEIN"/>
    <property type="match status" value="1"/>
</dbReference>
<dbReference type="Gene3D" id="3.30.310.70">
    <property type="entry name" value="TT1751-like domain"/>
    <property type="match status" value="1"/>
</dbReference>
<organism evidence="2">
    <name type="scientific">marine sediment metagenome</name>
    <dbReference type="NCBI Taxonomy" id="412755"/>
    <lineage>
        <taxon>unclassified sequences</taxon>
        <taxon>metagenomes</taxon>
        <taxon>ecological metagenomes</taxon>
    </lineage>
</organism>